<evidence type="ECO:0000313" key="2">
    <source>
        <dbReference type="Proteomes" id="UP000189670"/>
    </source>
</evidence>
<gene>
    <name evidence="1" type="ORF">OMM_07250</name>
</gene>
<name>A0A1V1PDI4_9BACT</name>
<accession>A0A1V1PDI4</accession>
<comment type="caution">
    <text evidence="1">The sequence shown here is derived from an EMBL/GenBank/DDBJ whole genome shotgun (WGS) entry which is preliminary data.</text>
</comment>
<reference evidence="2" key="1">
    <citation type="submission" date="2012-11" db="EMBL/GenBank/DDBJ databases">
        <authorList>
            <person name="Lucero-Rivera Y.E."/>
            <person name="Tovar-Ramirez D."/>
        </authorList>
    </citation>
    <scope>NUCLEOTIDE SEQUENCE [LARGE SCALE GENOMIC DNA]</scope>
    <source>
        <strain evidence="2">Araruama</strain>
    </source>
</reference>
<sequence>KRSEKLFLQTDSHGKNRYTFREIAELLKKKFDYKVSFQTVQRWANDENDNWYRDLEILQQQALNIFGDKAEAIYIDDYASELKKDYDRLTKLKEAGFRIAENIIGVKRIMIGR</sequence>
<feature type="non-terminal residue" evidence="1">
    <location>
        <position position="1"/>
    </location>
</feature>
<proteinExistence type="predicted"/>
<organism evidence="1 2">
    <name type="scientific">Candidatus Magnetoglobus multicellularis str. Araruama</name>
    <dbReference type="NCBI Taxonomy" id="890399"/>
    <lineage>
        <taxon>Bacteria</taxon>
        <taxon>Pseudomonadati</taxon>
        <taxon>Thermodesulfobacteriota</taxon>
        <taxon>Desulfobacteria</taxon>
        <taxon>Desulfobacterales</taxon>
        <taxon>Desulfobacteraceae</taxon>
        <taxon>Candidatus Magnetoglobus</taxon>
    </lineage>
</organism>
<evidence type="ECO:0000313" key="1">
    <source>
        <dbReference type="EMBL" id="ETR72947.1"/>
    </source>
</evidence>
<dbReference type="AlphaFoldDB" id="A0A1V1PDI4"/>
<protein>
    <submittedName>
        <fullName evidence="1">Uncharacterized protein</fullName>
    </submittedName>
</protein>
<dbReference type="EMBL" id="ATBP01000099">
    <property type="protein sequence ID" value="ETR72947.1"/>
    <property type="molecule type" value="Genomic_DNA"/>
</dbReference>
<dbReference type="Proteomes" id="UP000189670">
    <property type="component" value="Unassembled WGS sequence"/>
</dbReference>